<dbReference type="InterPro" id="IPR013022">
    <property type="entry name" value="Xyl_isomerase-like_TIM-brl"/>
</dbReference>
<dbReference type="Gene3D" id="3.20.20.150">
    <property type="entry name" value="Divalent-metal-dependent TIM barrel enzymes"/>
    <property type="match status" value="1"/>
</dbReference>
<feature type="domain" description="Xylose isomerase-like TIM barrel" evidence="1">
    <location>
        <begin position="178"/>
        <end position="333"/>
    </location>
</feature>
<dbReference type="Pfam" id="PF01261">
    <property type="entry name" value="AP_endonuc_2"/>
    <property type="match status" value="1"/>
</dbReference>
<proteinExistence type="predicted"/>
<dbReference type="GO" id="GO:0016853">
    <property type="term" value="F:isomerase activity"/>
    <property type="evidence" value="ECO:0007669"/>
    <property type="project" value="UniProtKB-KW"/>
</dbReference>
<evidence type="ECO:0000313" key="3">
    <source>
        <dbReference type="Proteomes" id="UP000268094"/>
    </source>
</evidence>
<dbReference type="Proteomes" id="UP000268094">
    <property type="component" value="Unassembled WGS sequence"/>
</dbReference>
<keyword evidence="2" id="KW-0413">Isomerase</keyword>
<evidence type="ECO:0000259" key="1">
    <source>
        <dbReference type="Pfam" id="PF01261"/>
    </source>
</evidence>
<comment type="caution">
    <text evidence="2">The sequence shown here is derived from an EMBL/GenBank/DDBJ whole genome shotgun (WGS) entry which is preliminary data.</text>
</comment>
<name>A0A3A8IHV5_9BACT</name>
<gene>
    <name evidence="2" type="ORF">D7V88_24500</name>
</gene>
<dbReference type="InterPro" id="IPR050312">
    <property type="entry name" value="IolE/XylAMocC-like"/>
</dbReference>
<evidence type="ECO:0000313" key="2">
    <source>
        <dbReference type="EMBL" id="RKG83049.1"/>
    </source>
</evidence>
<dbReference type="EMBL" id="RAVZ01000185">
    <property type="protein sequence ID" value="RKG83049.1"/>
    <property type="molecule type" value="Genomic_DNA"/>
</dbReference>
<dbReference type="PANTHER" id="PTHR12110">
    <property type="entry name" value="HYDROXYPYRUVATE ISOMERASE"/>
    <property type="match status" value="1"/>
</dbReference>
<dbReference type="AlphaFoldDB" id="A0A3A8IHV5"/>
<sequence>MKKADGLLDEMPPQLKDVAAVEQVLKRLTREGATSGDTLAAAVQGVPPWAAINGSPWPKWLAPVLLMAALVGCSEPGRPAPSDAPLGALNFTLESRPVAAQVELLDSLGYAGVTLFWPGREAFDTYAAQPAVVAGRVRLPAVLFVLPFDTAWDREALDGMLAALAPQRTALWLILSGPPDAKATMVASVRDVVDLATARGVDVVLYPHDGEAIENVEESLALLAAVDRPRLKTSLHLCHELRAGNRDRLEEVIATAATQLALVSIHGAAREFDPHAPGWSDVIQPLDRGDLDVGTRYLLPLRRAGYEGPVLLHTFGIEEPPEEHFRRSMLKWRELSRSVEDSLLEARP</sequence>
<dbReference type="InterPro" id="IPR036237">
    <property type="entry name" value="Xyl_isomerase-like_sf"/>
</dbReference>
<dbReference type="SUPFAM" id="SSF51658">
    <property type="entry name" value="Xylose isomerase-like"/>
    <property type="match status" value="1"/>
</dbReference>
<reference evidence="3" key="1">
    <citation type="submission" date="2018-09" db="EMBL/GenBank/DDBJ databases">
        <authorList>
            <person name="Livingstone P.G."/>
            <person name="Whitworth D.E."/>
        </authorList>
    </citation>
    <scope>NUCLEOTIDE SEQUENCE [LARGE SCALE GENOMIC DNA]</scope>
    <source>
        <strain evidence="3">CA054A</strain>
    </source>
</reference>
<accession>A0A3A8IHV5</accession>
<organism evidence="2 3">
    <name type="scientific">Corallococcus terminator</name>
    <dbReference type="NCBI Taxonomy" id="2316733"/>
    <lineage>
        <taxon>Bacteria</taxon>
        <taxon>Pseudomonadati</taxon>
        <taxon>Myxococcota</taxon>
        <taxon>Myxococcia</taxon>
        <taxon>Myxococcales</taxon>
        <taxon>Cystobacterineae</taxon>
        <taxon>Myxococcaceae</taxon>
        <taxon>Corallococcus</taxon>
    </lineage>
</organism>
<protein>
    <submittedName>
        <fullName evidence="2">Sugar phosphate isomerase/epimerase</fullName>
    </submittedName>
</protein>
<keyword evidence="3" id="KW-1185">Reference proteome</keyword>